<dbReference type="InterPro" id="IPR036145">
    <property type="entry name" value="MinC_C_sf"/>
</dbReference>
<dbReference type="GO" id="GO:0000902">
    <property type="term" value="P:cell morphogenesis"/>
    <property type="evidence" value="ECO:0007669"/>
    <property type="project" value="InterPro"/>
</dbReference>
<organism evidence="9 10">
    <name type="scientific">Tepidibacillus fermentans</name>
    <dbReference type="NCBI Taxonomy" id="1281767"/>
    <lineage>
        <taxon>Bacteria</taxon>
        <taxon>Bacillati</taxon>
        <taxon>Bacillota</taxon>
        <taxon>Bacilli</taxon>
        <taxon>Bacillales</taxon>
        <taxon>Bacillaceae</taxon>
        <taxon>Tepidibacillus</taxon>
    </lineage>
</organism>
<name>A0A4R3K7W6_9BACI</name>
<feature type="domain" description="Septum formation inhibitor MinC C-terminal" evidence="7">
    <location>
        <begin position="100"/>
        <end position="198"/>
    </location>
</feature>
<evidence type="ECO:0000313" key="10">
    <source>
        <dbReference type="Proteomes" id="UP000295788"/>
    </source>
</evidence>
<evidence type="ECO:0000256" key="1">
    <source>
        <dbReference type="ARBA" id="ARBA00006291"/>
    </source>
</evidence>
<keyword evidence="4 6" id="KW-0131">Cell cycle</keyword>
<accession>A0A4R3K7W6</accession>
<keyword evidence="10" id="KW-1185">Reference proteome</keyword>
<evidence type="ECO:0000256" key="4">
    <source>
        <dbReference type="ARBA" id="ARBA00023306"/>
    </source>
</evidence>
<dbReference type="OrthoDB" id="9790810at2"/>
<dbReference type="HAMAP" id="MF_00267">
    <property type="entry name" value="MinC"/>
    <property type="match status" value="1"/>
</dbReference>
<keyword evidence="2 6" id="KW-0132">Cell division</keyword>
<comment type="similarity">
    <text evidence="1 6">Belongs to the MinC family.</text>
</comment>
<dbReference type="GO" id="GO:0000917">
    <property type="term" value="P:division septum assembly"/>
    <property type="evidence" value="ECO:0007669"/>
    <property type="project" value="UniProtKB-KW"/>
</dbReference>
<evidence type="ECO:0000256" key="2">
    <source>
        <dbReference type="ARBA" id="ARBA00022618"/>
    </source>
</evidence>
<sequence>MTNKQNVLIKGTKDGLMFLLSDDCSFDELIRELREKLEHSHQHFLTGPIMKVTIKTGNRKLTLYQEERIREIFKIKGNLLIQAIEDELRDHNWSANHVKVVSGTIRSGQVYQFSESILFIGDVNPGGNLFSTGDIYVLGALRGVAHAGINGNMDSIIAASIMEPTQLRIGHLVSHPQEKWKGDRNKQEFAYVKGDQIELDQIQHLSKRENLLASFQIGG</sequence>
<evidence type="ECO:0000259" key="7">
    <source>
        <dbReference type="Pfam" id="PF03775"/>
    </source>
</evidence>
<comment type="subunit">
    <text evidence="5 6">Interacts with MinD and FtsZ.</text>
</comment>
<evidence type="ECO:0000256" key="3">
    <source>
        <dbReference type="ARBA" id="ARBA00023210"/>
    </source>
</evidence>
<reference evidence="9 10" key="1">
    <citation type="submission" date="2019-03" db="EMBL/GenBank/DDBJ databases">
        <title>Genomic Encyclopedia of Type Strains, Phase IV (KMG-IV): sequencing the most valuable type-strain genomes for metagenomic binning, comparative biology and taxonomic classification.</title>
        <authorList>
            <person name="Goeker M."/>
        </authorList>
    </citation>
    <scope>NUCLEOTIDE SEQUENCE [LARGE SCALE GENOMIC DNA]</scope>
    <source>
        <strain evidence="9 10">DSM 23802</strain>
    </source>
</reference>
<dbReference type="InterPro" id="IPR016098">
    <property type="entry name" value="CAP/MinC_C"/>
</dbReference>
<evidence type="ECO:0000256" key="6">
    <source>
        <dbReference type="HAMAP-Rule" id="MF_00267"/>
    </source>
</evidence>
<comment type="function">
    <text evidence="6">Cell division inhibitor that blocks the formation of polar Z ring septums. Rapidly oscillates between the poles of the cell to destabilize FtsZ filaments that have formed before they mature into polar Z rings. Prevents FtsZ polymerization.</text>
</comment>
<dbReference type="GO" id="GO:1901891">
    <property type="term" value="P:regulation of cell septum assembly"/>
    <property type="evidence" value="ECO:0007669"/>
    <property type="project" value="InterPro"/>
</dbReference>
<keyword evidence="3 6" id="KW-0717">Septation</keyword>
<dbReference type="InterPro" id="IPR005526">
    <property type="entry name" value="Septum_form_inhib_MinC_C"/>
</dbReference>
<dbReference type="EMBL" id="SMAB01000023">
    <property type="protein sequence ID" value="TCS79064.1"/>
    <property type="molecule type" value="Genomic_DNA"/>
</dbReference>
<protein>
    <recommendedName>
        <fullName evidence="6">Probable septum site-determining protein MinC</fullName>
    </recommendedName>
</protein>
<dbReference type="AlphaFoldDB" id="A0A4R3K7W6"/>
<comment type="caution">
    <text evidence="9">The sequence shown here is derived from an EMBL/GenBank/DDBJ whole genome shotgun (WGS) entry which is preliminary data.</text>
</comment>
<dbReference type="RefSeq" id="WP_132770353.1">
    <property type="nucleotide sequence ID" value="NZ_SMAB01000023.1"/>
</dbReference>
<proteinExistence type="inferred from homology"/>
<feature type="domain" description="Septum site-determining protein MinC N-terminal" evidence="8">
    <location>
        <begin position="7"/>
        <end position="84"/>
    </location>
</feature>
<dbReference type="PANTHER" id="PTHR34108:SF1">
    <property type="entry name" value="SEPTUM SITE-DETERMINING PROTEIN MINC"/>
    <property type="match status" value="1"/>
</dbReference>
<evidence type="ECO:0000313" key="9">
    <source>
        <dbReference type="EMBL" id="TCS79064.1"/>
    </source>
</evidence>
<dbReference type="InterPro" id="IPR055219">
    <property type="entry name" value="MinC_N_1"/>
</dbReference>
<dbReference type="SUPFAM" id="SSF63848">
    <property type="entry name" value="Cell-division inhibitor MinC, C-terminal domain"/>
    <property type="match status" value="1"/>
</dbReference>
<dbReference type="Proteomes" id="UP000295788">
    <property type="component" value="Unassembled WGS sequence"/>
</dbReference>
<dbReference type="PANTHER" id="PTHR34108">
    <property type="entry name" value="SEPTUM SITE-DETERMINING PROTEIN MINC"/>
    <property type="match status" value="1"/>
</dbReference>
<dbReference type="InterPro" id="IPR013033">
    <property type="entry name" value="MinC"/>
</dbReference>
<dbReference type="Gene3D" id="2.160.20.70">
    <property type="match status" value="1"/>
</dbReference>
<gene>
    <name evidence="6" type="primary">minC</name>
    <name evidence="9" type="ORF">EDD72_12325</name>
</gene>
<dbReference type="Pfam" id="PF22642">
    <property type="entry name" value="MinC_N_1"/>
    <property type="match status" value="1"/>
</dbReference>
<dbReference type="Pfam" id="PF03775">
    <property type="entry name" value="MinC_C"/>
    <property type="match status" value="1"/>
</dbReference>
<evidence type="ECO:0000259" key="8">
    <source>
        <dbReference type="Pfam" id="PF22642"/>
    </source>
</evidence>
<dbReference type="Gene3D" id="3.30.160.540">
    <property type="match status" value="1"/>
</dbReference>
<evidence type="ECO:0000256" key="5">
    <source>
        <dbReference type="ARBA" id="ARBA00046874"/>
    </source>
</evidence>